<proteinExistence type="inferred from homology"/>
<keyword evidence="2" id="KW-0963">Cytoplasm</keyword>
<organism evidence="6 7">
    <name type="scientific">Adhaeribacter terreus</name>
    <dbReference type="NCBI Taxonomy" id="529703"/>
    <lineage>
        <taxon>Bacteria</taxon>
        <taxon>Pseudomonadati</taxon>
        <taxon>Bacteroidota</taxon>
        <taxon>Cytophagia</taxon>
        <taxon>Cytophagales</taxon>
        <taxon>Hymenobacteraceae</taxon>
        <taxon>Adhaeribacter</taxon>
    </lineage>
</organism>
<evidence type="ECO:0000313" key="7">
    <source>
        <dbReference type="Proteomes" id="UP001596161"/>
    </source>
</evidence>
<dbReference type="Gene3D" id="3.40.50.720">
    <property type="entry name" value="NAD(P)-binding Rossmann-like Domain"/>
    <property type="match status" value="1"/>
</dbReference>
<dbReference type="SUPFAM" id="SSF51735">
    <property type="entry name" value="NAD(P)-binding Rossmann-fold domains"/>
    <property type="match status" value="1"/>
</dbReference>
<reference evidence="7" key="1">
    <citation type="journal article" date="2019" name="Int. J. Syst. Evol. Microbiol.">
        <title>The Global Catalogue of Microorganisms (GCM) 10K type strain sequencing project: providing services to taxonomists for standard genome sequencing and annotation.</title>
        <authorList>
            <consortium name="The Broad Institute Genomics Platform"/>
            <consortium name="The Broad Institute Genome Sequencing Center for Infectious Disease"/>
            <person name="Wu L."/>
            <person name="Ma J."/>
        </authorList>
    </citation>
    <scope>NUCLEOTIDE SEQUENCE [LARGE SCALE GENOMIC DNA]</scope>
    <source>
        <strain evidence="7">KACC 12602</strain>
    </source>
</reference>
<evidence type="ECO:0000313" key="6">
    <source>
        <dbReference type="EMBL" id="MFC5272235.1"/>
    </source>
</evidence>
<dbReference type="EMBL" id="JBHSKT010000013">
    <property type="protein sequence ID" value="MFC5272235.1"/>
    <property type="molecule type" value="Genomic_DNA"/>
</dbReference>
<dbReference type="InterPro" id="IPR020904">
    <property type="entry name" value="Sc_DH/Rdtase_CS"/>
</dbReference>
<evidence type="ECO:0000256" key="1">
    <source>
        <dbReference type="ARBA" id="ARBA00004496"/>
    </source>
</evidence>
<dbReference type="InterPro" id="IPR051721">
    <property type="entry name" value="Biopterin_syn/organic_redct"/>
</dbReference>
<name>A0ABW0EGM5_9BACT</name>
<dbReference type="PRINTS" id="PR00080">
    <property type="entry name" value="SDRFAMILY"/>
</dbReference>
<dbReference type="Pfam" id="PF00106">
    <property type="entry name" value="adh_short"/>
    <property type="match status" value="1"/>
</dbReference>
<keyword evidence="3" id="KW-0521">NADP</keyword>
<dbReference type="PROSITE" id="PS00061">
    <property type="entry name" value="ADH_SHORT"/>
    <property type="match status" value="1"/>
</dbReference>
<keyword evidence="4" id="KW-0560">Oxidoreductase</keyword>
<evidence type="ECO:0000256" key="5">
    <source>
        <dbReference type="RuleBase" id="RU000363"/>
    </source>
</evidence>
<comment type="similarity">
    <text evidence="5">Belongs to the short-chain dehydrogenases/reductases (SDR) family.</text>
</comment>
<evidence type="ECO:0000256" key="2">
    <source>
        <dbReference type="ARBA" id="ARBA00022490"/>
    </source>
</evidence>
<dbReference type="InterPro" id="IPR002347">
    <property type="entry name" value="SDR_fam"/>
</dbReference>
<accession>A0ABW0EGM5</accession>
<dbReference type="PRINTS" id="PR00081">
    <property type="entry name" value="GDHRDH"/>
</dbReference>
<comment type="caution">
    <text evidence="6">The sequence shown here is derived from an EMBL/GenBank/DDBJ whole genome shotgun (WGS) entry which is preliminary data.</text>
</comment>
<dbReference type="PANTHER" id="PTHR44085:SF2">
    <property type="entry name" value="SEPIAPTERIN REDUCTASE"/>
    <property type="match status" value="1"/>
</dbReference>
<protein>
    <submittedName>
        <fullName evidence="6">SDR family NAD(P)-dependent oxidoreductase</fullName>
    </submittedName>
</protein>
<dbReference type="Proteomes" id="UP001596161">
    <property type="component" value="Unassembled WGS sequence"/>
</dbReference>
<evidence type="ECO:0000256" key="3">
    <source>
        <dbReference type="ARBA" id="ARBA00022857"/>
    </source>
</evidence>
<sequence>MKYYIITGTGKGIGKALAEALLQENNATVIGISRHQTISLPRYFHLNIDLSQTQELINKLPEIFPEFKDAEEMVLVNNAGVLGEIGYVGEKQPQDFDYIFSVNVTAPAILMNGFLQQYAALNVPKIILNISSGAGKYPLDGWAGYCASKAALDLFSQTVQEEQTLRKTSVKVFSIAPGIVDTEMQQQIRSAKQTQFSMLDKFQNYKSSGSLATPETVGKKLKKLLQNVPEDLKVVSRIDEL</sequence>
<gene>
    <name evidence="6" type="ORF">ACFPIB_16590</name>
</gene>
<comment type="subcellular location">
    <subcellularLocation>
        <location evidence="1">Cytoplasm</location>
    </subcellularLocation>
</comment>
<dbReference type="RefSeq" id="WP_378018594.1">
    <property type="nucleotide sequence ID" value="NZ_JBHSKT010000013.1"/>
</dbReference>
<keyword evidence="7" id="KW-1185">Reference proteome</keyword>
<dbReference type="PANTHER" id="PTHR44085">
    <property type="entry name" value="SEPIAPTERIN REDUCTASE"/>
    <property type="match status" value="1"/>
</dbReference>
<dbReference type="InterPro" id="IPR036291">
    <property type="entry name" value="NAD(P)-bd_dom_sf"/>
</dbReference>
<evidence type="ECO:0000256" key="4">
    <source>
        <dbReference type="ARBA" id="ARBA00023002"/>
    </source>
</evidence>